<dbReference type="Gene3D" id="3.90.180.10">
    <property type="entry name" value="Medium-chain alcohol dehydrogenases, catalytic domain"/>
    <property type="match status" value="1"/>
</dbReference>
<dbReference type="CDD" id="cd05289">
    <property type="entry name" value="MDR_like_2"/>
    <property type="match status" value="1"/>
</dbReference>
<evidence type="ECO:0000259" key="2">
    <source>
        <dbReference type="SMART" id="SM00829"/>
    </source>
</evidence>
<dbReference type="OrthoDB" id="3727682at2"/>
<gene>
    <name evidence="3" type="ORF">D5H78_12420</name>
</gene>
<keyword evidence="4" id="KW-1185">Reference proteome</keyword>
<dbReference type="GO" id="GO:0008270">
    <property type="term" value="F:zinc ion binding"/>
    <property type="evidence" value="ECO:0007669"/>
    <property type="project" value="InterPro"/>
</dbReference>
<organism evidence="3 4">
    <name type="scientific">Vallicoccus soli</name>
    <dbReference type="NCBI Taxonomy" id="2339232"/>
    <lineage>
        <taxon>Bacteria</taxon>
        <taxon>Bacillati</taxon>
        <taxon>Actinomycetota</taxon>
        <taxon>Actinomycetes</taxon>
        <taxon>Motilibacterales</taxon>
        <taxon>Vallicoccaceae</taxon>
        <taxon>Vallicoccus</taxon>
    </lineage>
</organism>
<feature type="domain" description="Enoyl reductase (ER)" evidence="2">
    <location>
        <begin position="10"/>
        <end position="305"/>
    </location>
</feature>
<reference evidence="3 4" key="1">
    <citation type="submission" date="2018-09" db="EMBL/GenBank/DDBJ databases">
        <title>YIM 75000 draft genome.</title>
        <authorList>
            <person name="Tang S."/>
            <person name="Feng Y."/>
        </authorList>
    </citation>
    <scope>NUCLEOTIDE SEQUENCE [LARGE SCALE GENOMIC DNA]</scope>
    <source>
        <strain evidence="3 4">YIM 75000</strain>
    </source>
</reference>
<dbReference type="InterPro" id="IPR002364">
    <property type="entry name" value="Quin_OxRdtase/zeta-crystal_CS"/>
</dbReference>
<dbReference type="SMART" id="SM00829">
    <property type="entry name" value="PKS_ER"/>
    <property type="match status" value="1"/>
</dbReference>
<dbReference type="PANTHER" id="PTHR11695:SF294">
    <property type="entry name" value="RETICULON-4-INTERACTING PROTEIN 1, MITOCHONDRIAL"/>
    <property type="match status" value="1"/>
</dbReference>
<dbReference type="SUPFAM" id="SSF50129">
    <property type="entry name" value="GroES-like"/>
    <property type="match status" value="1"/>
</dbReference>
<dbReference type="InterPro" id="IPR020843">
    <property type="entry name" value="ER"/>
</dbReference>
<comment type="caution">
    <text evidence="3">The sequence shown here is derived from an EMBL/GenBank/DDBJ whole genome shotgun (WGS) entry which is preliminary data.</text>
</comment>
<sequence length="308" mass="32128">MRAMAITEYGGPEVLRPMDLDDPLVAPDAVLVRVRAAGVNPVDRVIREGYLAGMFPSHFPLVPGWDLAGVVERVGPSVTEFAPGDEVVAYARKDHIQGGTYAELVSAPIRSLARKPERASWAEAAGLPLAGLTAWQSLRAAGVREGDTVLVHAAAGGVGSLAVQLARVLGAEVVGTASERNHDFVRSLGATPVAYGEGLAERVRAAAPGGVTVALDFAGRDALEASALLVSTPSRIVSVVDAQQVLGLGGRYVFVRPDPADLAELSRLVDAGQLRVEVEQVLPLEGAAEAHRVSEAGHVRGKLVLEVA</sequence>
<dbReference type="Pfam" id="PF13602">
    <property type="entry name" value="ADH_zinc_N_2"/>
    <property type="match status" value="1"/>
</dbReference>
<dbReference type="InterPro" id="IPR013154">
    <property type="entry name" value="ADH-like_N"/>
</dbReference>
<dbReference type="Gene3D" id="3.40.50.720">
    <property type="entry name" value="NAD(P)-binding Rossmann-like Domain"/>
    <property type="match status" value="1"/>
</dbReference>
<dbReference type="RefSeq" id="WP_119950801.1">
    <property type="nucleotide sequence ID" value="NZ_QZEZ01000005.1"/>
</dbReference>
<keyword evidence="1" id="KW-0560">Oxidoreductase</keyword>
<dbReference type="PROSITE" id="PS01162">
    <property type="entry name" value="QOR_ZETA_CRYSTAL"/>
    <property type="match status" value="1"/>
</dbReference>
<dbReference type="AlphaFoldDB" id="A0A3A3Z1V1"/>
<protein>
    <submittedName>
        <fullName evidence="3">NADP-dependent oxidoreductase</fullName>
    </submittedName>
</protein>
<accession>A0A3A3Z1V1</accession>
<dbReference type="InterPro" id="IPR011032">
    <property type="entry name" value="GroES-like_sf"/>
</dbReference>
<dbReference type="GO" id="GO:0016491">
    <property type="term" value="F:oxidoreductase activity"/>
    <property type="evidence" value="ECO:0007669"/>
    <property type="project" value="UniProtKB-KW"/>
</dbReference>
<proteinExistence type="predicted"/>
<dbReference type="InterPro" id="IPR036291">
    <property type="entry name" value="NAD(P)-bd_dom_sf"/>
</dbReference>
<dbReference type="EMBL" id="QZEZ01000005">
    <property type="protein sequence ID" value="RJK95448.1"/>
    <property type="molecule type" value="Genomic_DNA"/>
</dbReference>
<evidence type="ECO:0000313" key="4">
    <source>
        <dbReference type="Proteomes" id="UP000265614"/>
    </source>
</evidence>
<name>A0A3A3Z1V1_9ACTN</name>
<evidence type="ECO:0000256" key="1">
    <source>
        <dbReference type="ARBA" id="ARBA00023002"/>
    </source>
</evidence>
<evidence type="ECO:0000313" key="3">
    <source>
        <dbReference type="EMBL" id="RJK95448.1"/>
    </source>
</evidence>
<dbReference type="Proteomes" id="UP000265614">
    <property type="component" value="Unassembled WGS sequence"/>
</dbReference>
<dbReference type="InterPro" id="IPR050700">
    <property type="entry name" value="YIM1/Zinc_Alcohol_DH_Fams"/>
</dbReference>
<dbReference type="SUPFAM" id="SSF51735">
    <property type="entry name" value="NAD(P)-binding Rossmann-fold domains"/>
    <property type="match status" value="1"/>
</dbReference>
<dbReference type="Pfam" id="PF08240">
    <property type="entry name" value="ADH_N"/>
    <property type="match status" value="1"/>
</dbReference>
<dbReference type="PANTHER" id="PTHR11695">
    <property type="entry name" value="ALCOHOL DEHYDROGENASE RELATED"/>
    <property type="match status" value="1"/>
</dbReference>